<evidence type="ECO:0000313" key="7">
    <source>
        <dbReference type="Proteomes" id="UP000075714"/>
    </source>
</evidence>
<evidence type="ECO:0000256" key="3">
    <source>
        <dbReference type="ARBA" id="ARBA00022705"/>
    </source>
</evidence>
<feature type="region of interest" description="Disordered" evidence="5">
    <location>
        <begin position="762"/>
        <end position="791"/>
    </location>
</feature>
<evidence type="ECO:0000256" key="5">
    <source>
        <dbReference type="SAM" id="MobiDB-lite"/>
    </source>
</evidence>
<feature type="region of interest" description="Disordered" evidence="5">
    <location>
        <begin position="2438"/>
        <end position="2473"/>
    </location>
</feature>
<feature type="region of interest" description="Disordered" evidence="5">
    <location>
        <begin position="2486"/>
        <end position="2506"/>
    </location>
</feature>
<feature type="compositionally biased region" description="Polar residues" evidence="5">
    <location>
        <begin position="2335"/>
        <end position="2362"/>
    </location>
</feature>
<dbReference type="Gene3D" id="3.40.190.10">
    <property type="entry name" value="Periplasmic binding protein-like II"/>
    <property type="match status" value="1"/>
</dbReference>
<keyword evidence="4" id="KW-0539">Nucleus</keyword>
<dbReference type="GO" id="GO:0043625">
    <property type="term" value="C:delta DNA polymerase complex"/>
    <property type="evidence" value="ECO:0007669"/>
    <property type="project" value="InterPro"/>
</dbReference>
<feature type="compositionally biased region" description="Polar residues" evidence="5">
    <location>
        <begin position="860"/>
        <end position="873"/>
    </location>
</feature>
<feature type="compositionally biased region" description="Polar residues" evidence="5">
    <location>
        <begin position="2203"/>
        <end position="2214"/>
    </location>
</feature>
<dbReference type="Pfam" id="PF09507">
    <property type="entry name" value="CDC27"/>
    <property type="match status" value="1"/>
</dbReference>
<feature type="compositionally biased region" description="Gly residues" evidence="5">
    <location>
        <begin position="1178"/>
        <end position="1193"/>
    </location>
</feature>
<evidence type="ECO:0000256" key="4">
    <source>
        <dbReference type="ARBA" id="ARBA00023242"/>
    </source>
</evidence>
<feature type="compositionally biased region" description="Low complexity" evidence="5">
    <location>
        <begin position="2916"/>
        <end position="2945"/>
    </location>
</feature>
<feature type="region of interest" description="Disordered" evidence="5">
    <location>
        <begin position="2107"/>
        <end position="2132"/>
    </location>
</feature>
<feature type="compositionally biased region" description="Acidic residues" evidence="5">
    <location>
        <begin position="1383"/>
        <end position="1392"/>
    </location>
</feature>
<feature type="compositionally biased region" description="Gly residues" evidence="5">
    <location>
        <begin position="2318"/>
        <end position="2330"/>
    </location>
</feature>
<dbReference type="Gene3D" id="3.30.70.1230">
    <property type="entry name" value="Nucleotide cyclase"/>
    <property type="match status" value="3"/>
</dbReference>
<feature type="region of interest" description="Disordered" evidence="5">
    <location>
        <begin position="2390"/>
        <end position="2413"/>
    </location>
</feature>
<dbReference type="FunFam" id="3.90.1030.20:FF:000002">
    <property type="entry name" value="DNA polymerase delta subunit"/>
    <property type="match status" value="1"/>
</dbReference>
<dbReference type="FunFam" id="3.30.70.1230:FF:000062">
    <property type="entry name" value="Predicted protein"/>
    <property type="match status" value="1"/>
</dbReference>
<dbReference type="EMBL" id="LSYV01000077">
    <property type="protein sequence ID" value="KXZ43981.1"/>
    <property type="molecule type" value="Genomic_DNA"/>
</dbReference>
<accession>A0A150G2F5</accession>
<dbReference type="PANTHER" id="PTHR17598:SF13">
    <property type="entry name" value="DNA POLYMERASE DELTA SUBUNIT 3"/>
    <property type="match status" value="1"/>
</dbReference>
<feature type="region of interest" description="Disordered" evidence="5">
    <location>
        <begin position="2052"/>
        <end position="2090"/>
    </location>
</feature>
<dbReference type="GO" id="GO:1904161">
    <property type="term" value="P:DNA synthesis involved in UV-damage excision repair"/>
    <property type="evidence" value="ECO:0007669"/>
    <property type="project" value="TreeGrafter"/>
</dbReference>
<feature type="region of interest" description="Disordered" evidence="5">
    <location>
        <begin position="1237"/>
        <end position="1285"/>
    </location>
</feature>
<feature type="compositionally biased region" description="Gly residues" evidence="5">
    <location>
        <begin position="2119"/>
        <end position="2129"/>
    </location>
</feature>
<feature type="compositionally biased region" description="Low complexity" evidence="5">
    <location>
        <begin position="3052"/>
        <end position="3095"/>
    </location>
</feature>
<dbReference type="GO" id="GO:0006271">
    <property type="term" value="P:DNA strand elongation involved in DNA replication"/>
    <property type="evidence" value="ECO:0007669"/>
    <property type="project" value="TreeGrafter"/>
</dbReference>
<feature type="compositionally biased region" description="Basic and acidic residues" evidence="5">
    <location>
        <begin position="2965"/>
        <end position="2981"/>
    </location>
</feature>
<feature type="compositionally biased region" description="Polar residues" evidence="5">
    <location>
        <begin position="1244"/>
        <end position="1263"/>
    </location>
</feature>
<dbReference type="SUPFAM" id="SSF55073">
    <property type="entry name" value="Nucleotide cyclase"/>
    <property type="match status" value="2"/>
</dbReference>
<feature type="compositionally biased region" description="Low complexity" evidence="5">
    <location>
        <begin position="2982"/>
        <end position="3022"/>
    </location>
</feature>
<comment type="caution">
    <text evidence="6">The sequence shown here is derived from an EMBL/GenBank/DDBJ whole genome shotgun (WGS) entry which is preliminary data.</text>
</comment>
<feature type="compositionally biased region" description="Polar residues" evidence="5">
    <location>
        <begin position="3099"/>
        <end position="3108"/>
    </location>
</feature>
<dbReference type="GO" id="GO:0003887">
    <property type="term" value="F:DNA-directed DNA polymerase activity"/>
    <property type="evidence" value="ECO:0007669"/>
    <property type="project" value="TreeGrafter"/>
</dbReference>
<organism evidence="6 7">
    <name type="scientific">Gonium pectorale</name>
    <name type="common">Green alga</name>
    <dbReference type="NCBI Taxonomy" id="33097"/>
    <lineage>
        <taxon>Eukaryota</taxon>
        <taxon>Viridiplantae</taxon>
        <taxon>Chlorophyta</taxon>
        <taxon>core chlorophytes</taxon>
        <taxon>Chlorophyceae</taxon>
        <taxon>CS clade</taxon>
        <taxon>Chlamydomonadales</taxon>
        <taxon>Volvocaceae</taxon>
        <taxon>Gonium</taxon>
    </lineage>
</organism>
<name>A0A150G2F5_GONPE</name>
<feature type="compositionally biased region" description="Polar residues" evidence="5">
    <location>
        <begin position="2448"/>
        <end position="2459"/>
    </location>
</feature>
<dbReference type="OrthoDB" id="514823at2759"/>
<feature type="region of interest" description="Disordered" evidence="5">
    <location>
        <begin position="1319"/>
        <end position="1437"/>
    </location>
</feature>
<feature type="compositionally biased region" description="Acidic residues" evidence="5">
    <location>
        <begin position="2902"/>
        <end position="2915"/>
    </location>
</feature>
<dbReference type="InterPro" id="IPR041913">
    <property type="entry name" value="POLD3_sf"/>
</dbReference>
<feature type="compositionally biased region" description="Low complexity" evidence="5">
    <location>
        <begin position="2808"/>
        <end position="2872"/>
    </location>
</feature>
<dbReference type="InterPro" id="IPR029787">
    <property type="entry name" value="Nucleotide_cyclase"/>
</dbReference>
<gene>
    <name evidence="6" type="ORF">GPECTOR_76g803</name>
</gene>
<feature type="compositionally biased region" description="Polar residues" evidence="5">
    <location>
        <begin position="2223"/>
        <end position="2237"/>
    </location>
</feature>
<feature type="region of interest" description="Disordered" evidence="5">
    <location>
        <begin position="2766"/>
        <end position="3108"/>
    </location>
</feature>
<feature type="compositionally biased region" description="Acidic residues" evidence="5">
    <location>
        <begin position="3038"/>
        <end position="3049"/>
    </location>
</feature>
<feature type="region of interest" description="Disordered" evidence="5">
    <location>
        <begin position="2314"/>
        <end position="2370"/>
    </location>
</feature>
<comment type="subcellular location">
    <subcellularLocation>
        <location evidence="1">Nucleus</location>
    </subcellularLocation>
</comment>
<sequence length="3108" mass="314283">MAALNISVPATWGELVATATAWNAGSFGSGAPASAPAPPALLGYDAGANSSAPPMPLYGLCLNDASYCTTSPVLSAILASITQRYGPRTGWALALDAEDPDAATRLVNGTAMAAALELYRALAAQSPSKLACQATLPMFAQGQCLMTLNWGRQFKALALQQNAPARGSVGIALTPGSHRVLDRASGKLIPAGQNSCRGAVQLPAGNWACRAPMLAYGGTFGVLGLRNDATYQQLGFDFLAFLMSSPTQWDGVLDPSSPVEPVRSSMLKPEAGQVLDGLGSLVGFGGYTPSDAEAYLTALRAAFSHPNIAPELGAPGSFKLRFNMEVAIQSYLAGVPAEAVADSLLQSWLVEWSARGYSVAQVQGLLLRSTPDPFGDAEAPVTPDTGGSISRVAGWQIALGVLLGVVVFTALFSAMCWARRRRARKAGLRRIVAPLNGADTTLVVTDIQDSTKMWETLSSDVMDAAIFYHHSLARKLMLRFQGYESATELLSQGDSFIIAFHAADDAVCFCASFQQELLLVAWPEELLAIDSCRPVFMCKSEPATTKQQRKSQPSVQLEVARTQGPLLSGQPSPLFRSPLSITPANLNEQGNSQVLGVANNAGGGDGGGGGSGASRTQAGGTIGITYATLAVPSGTSLLGAGPESPVPGPTPSMASASGHTVAARHLRTVASFAAPSSGQGSMSNMGALGASPRQLSFLGRSLSRLGAPPASGQASLLAAGGGSLERMPRGSPAISVSGNISGSAQAAMAQALPSARQAEAIVPGVPSDGDGGGGGADGVARGGSGAASGDDGAVSQAAVAAKAAFVSGSVMSFRESFRSEVVPGGGGAGPEPHFRSSDAGSAGSGRHTIDGAAVRVPTLSGYQPTPAKVTSPSADGAVSTGVSAKAPRSGANGSGGSGGAPGHNLGRDRSPVLARRSLPRSVSEAARHRRVRSGTGLGGGAVPEDAALADGTEGSVHHDGGFDGGVSGSDGMVERTTHNSRHSRSTATDMASVSEFNTVLESGGQHYVHARGSETGGGTASPPASLHSGRGAAGFARLSAGPLAPPLPPPHAGQSYTIDEEPMMAMPHHLISKMISGGLAATAGIASALREASGGSGIVSSGTPSMPTSISNAGSGGGCISAAGSAGGAGMVPSPNGSGTLETLAEDVPIGPTTSPVLSPRAAQARRGSVTFDFRPGANGGAAGTSSGGGVGGSEDQYFGTAASLPPSAVQLRYTSASQSSPQLVVASAVSTAQRLGSSDEHTVGNTHSLASNVASQGSSRLSPTHMRAAARAPSRPPAPPGAPAVPVPYSAASRAASLRRRSDTMAVTASGGFSELHPYPGQYGHGDGALRPSPLGRVTSHKAVGPRVGVRGLGASDSGRTDVSSVAAASGASHKPSANGGDDGDDGDDGDEHSNRGQSSPLPLIFVPDLMSEDGTGRGLPVGSVSGAPGGRENGSAAAALAQRARSAAGAAAMPAAMPAAVAADAVDSTRGFAAPDEIQQRHGSLVFPVKRSATQQLPVRRPGGAGGAVDPNMPYMGPAMRAIASTNSTGGRGLFGLVALPSPRPGGGHGPNAGGLLALGMGLSSMHAVDSRAASMASMMRLASQHNLQSVGDTLCTRWRVVEEREGGAQLMFRGLRVRMGVHSGLSGETDAVQLNRTANRMQYTGLGMQMAKAVCDCAHGGQVLLTQAAFMQLAVENLKERVMVLHMGEHRMKDELPSCSIYSACPRALQGRLPALRSIRSSQQHSLGVLDAPAGQVVVVFMHVVGAMSILDWRPDLAHTALTMFRDHVTLELIKYQGYLVEAVDGLVLASFSSPSAGLRWAVKCQHDMTMLPWPQELLSHEACEEWLIPRVNAVSGLTEEALLFRGLRLKAGVDMGRLRGEINCITGRMSYRGRAMNRAARIVAAAGTGQVLASAEVWTASSTQAAAQVCGLTATSMGQFTLKGVSEALELFRIKTTTEVISKRTKAMMNSQEDPLDLDELPIADPVVALQHHNTINNASSGAAATAAAASSNGAVGGMGSPPHSLRAASTSAAVGGAGGAGGVLPSRLLLERMHSMSGGLAAALRREESMSRGAGGKGGSISRQISRNVSMRSRRSSRRSSVGSQYSALAANTMVALARGSLDGRADTASPARSGGGAASGGGSAAAQPSLALPSFAGSGGISTQASISLTVPTPLGGAGSPALPPALVVASSTFPNASGSAGPSAFHLPYAGAPSVGSGTRTSRNSAGGDQADTEGTRSSNQRSSNASVRSGGQMPLLGRASHTAASAILGPGAGAGSQQQYQVPTAGGAAAAATTSSPVLLRPGPGPGLVRHLSTLIRSASMALYGTSAPHGGGPGGVGGQGPLSGPTQPLQTHGSVTMTLSPTPESGYDTQGSTRGSGGERRARLSVYRESTFTAASAAAMGLPSSANPSPVQPGSGGAAGGGGATLRELLPPRLRAAGALFRVGSFSGQVRRRGDDSATHTSEYGESTSVRGGRSPPGHRLNSTASTTGYVATAIGSASASGMASPPETSRRGFRRSSLDPLLLRSVERAGAAGRRPRQDAMPLGGLAEAPEVGEDSFVIVVGEHGDSDESEGERPSDMDLGTRASVLHAIGSTGGTGGGGPLERMSVDDLPAILQELDSFVHDELKVLSYKWVARHYSISANLAKRILFQYVEQQRDKVRAVFLVSGWDKQEPPGHVHQLVEASQLQVYKESLVDVTGLHVYSVAPNQALNPDSLWQTTYQQSQQLLKEIMSGNPSASADTFRKNGCSAVRFNAPPPVARPPPAVPAAGGAAAAPAAIAKAQPARPPQAQPAQQGDARGVTSMKDTGRLSTSPPKPIGASPPKLPAAAAKAAGKGSATAPAAKPGKTLANMWSKAPTKPKPATAAEPAAAAKAVESAAAEAVLDGDEDADAVHVTAAGNSKGRKRRGTHIEDSDDEAQEAQEDEAAAAAPEPASAQPAAEPQGKKAAAKGKQAGKVAGGDKEKAGAKRAKTAAAKKPEPEPEPEPAQKDVVPDAAPADVDMDDAVLGALDAAAAAPAPAQAAAPAVAPSRAAGAGGRGRKVTKTYINDEGEEVTDEVYEDGPAPLQPQQPQQQPAVHPQSAAAAKGTAKPAAKPAPAKAKGKAPAVGQKSMTSFFAKK</sequence>
<evidence type="ECO:0000256" key="2">
    <source>
        <dbReference type="ARBA" id="ARBA00017589"/>
    </source>
</evidence>
<dbReference type="Gene3D" id="3.90.1030.20">
    <property type="entry name" value="DNA polymerase delta, p66 (Cdc27) subunit, wHTH domain"/>
    <property type="match status" value="1"/>
</dbReference>
<feature type="compositionally biased region" description="Gly residues" evidence="5">
    <location>
        <begin position="892"/>
        <end position="901"/>
    </location>
</feature>
<feature type="region of interest" description="Disordered" evidence="5">
    <location>
        <begin position="1173"/>
        <end position="1199"/>
    </location>
</feature>
<feature type="compositionally biased region" description="Pro residues" evidence="5">
    <location>
        <begin position="1275"/>
        <end position="1285"/>
    </location>
</feature>
<feature type="region of interest" description="Disordered" evidence="5">
    <location>
        <begin position="821"/>
        <end position="969"/>
    </location>
</feature>
<evidence type="ECO:0000313" key="6">
    <source>
        <dbReference type="EMBL" id="KXZ43981.1"/>
    </source>
</evidence>
<dbReference type="STRING" id="33097.A0A150G2F5"/>
<reference evidence="7" key="1">
    <citation type="journal article" date="2016" name="Nat. Commun.">
        <title>The Gonium pectorale genome demonstrates co-option of cell cycle regulation during the evolution of multicellularity.</title>
        <authorList>
            <person name="Hanschen E.R."/>
            <person name="Marriage T.N."/>
            <person name="Ferris P.J."/>
            <person name="Hamaji T."/>
            <person name="Toyoda A."/>
            <person name="Fujiyama A."/>
            <person name="Neme R."/>
            <person name="Noguchi H."/>
            <person name="Minakuchi Y."/>
            <person name="Suzuki M."/>
            <person name="Kawai-Toyooka H."/>
            <person name="Smith D.R."/>
            <person name="Sparks H."/>
            <person name="Anderson J."/>
            <person name="Bakaric R."/>
            <person name="Luria V."/>
            <person name="Karger A."/>
            <person name="Kirschner M.W."/>
            <person name="Durand P.M."/>
            <person name="Michod R.E."/>
            <person name="Nozaki H."/>
            <person name="Olson B.J."/>
        </authorList>
    </citation>
    <scope>NUCLEOTIDE SEQUENCE [LARGE SCALE GENOMIC DNA]</scope>
    <source>
        <strain evidence="7">NIES-2863</strain>
    </source>
</reference>
<keyword evidence="3" id="KW-0235">DNA replication</keyword>
<proteinExistence type="predicted"/>
<feature type="region of interest" description="Disordered" evidence="5">
    <location>
        <begin position="2201"/>
        <end position="2243"/>
    </location>
</feature>
<feature type="compositionally biased region" description="Gly residues" evidence="5">
    <location>
        <begin position="769"/>
        <end position="786"/>
    </location>
</feature>
<dbReference type="Proteomes" id="UP000075714">
    <property type="component" value="Unassembled WGS sequence"/>
</dbReference>
<dbReference type="GO" id="GO:0006297">
    <property type="term" value="P:nucleotide-excision repair, DNA gap filling"/>
    <property type="evidence" value="ECO:0007669"/>
    <property type="project" value="TreeGrafter"/>
</dbReference>
<protein>
    <recommendedName>
        <fullName evidence="2">DNA polymerase delta subunit 3</fullName>
    </recommendedName>
</protein>
<dbReference type="PANTHER" id="PTHR17598">
    <property type="entry name" value="DNA POLYMERASE DELTA SUBUNIT 3"/>
    <property type="match status" value="1"/>
</dbReference>
<evidence type="ECO:0000256" key="1">
    <source>
        <dbReference type="ARBA" id="ARBA00004123"/>
    </source>
</evidence>
<keyword evidence="7" id="KW-1185">Reference proteome</keyword>
<feature type="compositionally biased region" description="Gly residues" evidence="5">
    <location>
        <begin position="2403"/>
        <end position="2413"/>
    </location>
</feature>
<dbReference type="InterPro" id="IPR019038">
    <property type="entry name" value="POLD3"/>
</dbReference>
<feature type="compositionally biased region" description="Low complexity" evidence="5">
    <location>
        <begin position="1364"/>
        <end position="1374"/>
    </location>
</feature>